<evidence type="ECO:0000313" key="1">
    <source>
        <dbReference type="EMBL" id="MEW2365122.1"/>
    </source>
</evidence>
<dbReference type="Proteomes" id="UP001553843">
    <property type="component" value="Unassembled WGS sequence"/>
</dbReference>
<reference evidence="1 2" key="1">
    <citation type="submission" date="2024-06" db="EMBL/GenBank/DDBJ databases">
        <title>The Natural Products Discovery Center: Release of the First 8490 Sequenced Strains for Exploring Actinobacteria Biosynthetic Diversity.</title>
        <authorList>
            <person name="Kalkreuter E."/>
            <person name="Kautsar S.A."/>
            <person name="Yang D."/>
            <person name="Bader C.D."/>
            <person name="Teijaro C.N."/>
            <person name="Fluegel L."/>
            <person name="Davis C.M."/>
            <person name="Simpson J.R."/>
            <person name="Lauterbach L."/>
            <person name="Steele A.D."/>
            <person name="Gui C."/>
            <person name="Meng S."/>
            <person name="Li G."/>
            <person name="Viehrig K."/>
            <person name="Ye F."/>
            <person name="Su P."/>
            <person name="Kiefer A.F."/>
            <person name="Nichols A."/>
            <person name="Cepeda A.J."/>
            <person name="Yan W."/>
            <person name="Fan B."/>
            <person name="Jiang Y."/>
            <person name="Adhikari A."/>
            <person name="Zheng C.-J."/>
            <person name="Schuster L."/>
            <person name="Cowan T.M."/>
            <person name="Smanski M.J."/>
            <person name="Chevrette M.G."/>
            <person name="De Carvalho L.P.S."/>
            <person name="Shen B."/>
        </authorList>
    </citation>
    <scope>NUCLEOTIDE SEQUENCE [LARGE SCALE GENOMIC DNA]</scope>
    <source>
        <strain evidence="1 2">NPDC047833</strain>
    </source>
</reference>
<sequence length="97" mass="10534">MWQLAESAHPVLTDEGGAILDKRTGRWTHLTPAASAVLMLLLAGITEEEAAGQYAERYGIDAGQAAVDVRTVADALTAQGLATAEAASRRRWWGWWR</sequence>
<evidence type="ECO:0000313" key="2">
    <source>
        <dbReference type="Proteomes" id="UP001553843"/>
    </source>
</evidence>
<dbReference type="Pfam" id="PF05402">
    <property type="entry name" value="PqqD"/>
    <property type="match status" value="1"/>
</dbReference>
<name>A0ABV3M098_9ACTN</name>
<accession>A0ABV3M098</accession>
<gene>
    <name evidence="1" type="ORF">AB0887_24640</name>
</gene>
<organism evidence="1 2">
    <name type="scientific">Streptomyces huasconensis</name>
    <dbReference type="NCBI Taxonomy" id="1854574"/>
    <lineage>
        <taxon>Bacteria</taxon>
        <taxon>Bacillati</taxon>
        <taxon>Actinomycetota</taxon>
        <taxon>Actinomycetes</taxon>
        <taxon>Kitasatosporales</taxon>
        <taxon>Streptomycetaceae</taxon>
        <taxon>Streptomyces</taxon>
    </lineage>
</organism>
<dbReference type="RefSeq" id="WP_359781536.1">
    <property type="nucleotide sequence ID" value="NZ_JBEYRR010000010.1"/>
</dbReference>
<dbReference type="InterPro" id="IPR008792">
    <property type="entry name" value="PQQD"/>
</dbReference>
<proteinExistence type="predicted"/>
<protein>
    <submittedName>
        <fullName evidence="1">PqqD family protein</fullName>
    </submittedName>
</protein>
<dbReference type="EMBL" id="JBEYRS010000010">
    <property type="protein sequence ID" value="MEW2365122.1"/>
    <property type="molecule type" value="Genomic_DNA"/>
</dbReference>
<keyword evidence="2" id="KW-1185">Reference proteome</keyword>
<comment type="caution">
    <text evidence="1">The sequence shown here is derived from an EMBL/GenBank/DDBJ whole genome shotgun (WGS) entry which is preliminary data.</text>
</comment>